<gene>
    <name evidence="2" type="ORF">COCSUDRAFT_55793</name>
</gene>
<dbReference type="PANTHER" id="PTHR14732">
    <property type="entry name" value="RNA POLYMERASE II SUBUNIT B1 CTD PHOSPHATASE RPAP2-RELATED"/>
    <property type="match status" value="1"/>
</dbReference>
<reference evidence="2 3" key="1">
    <citation type="journal article" date="2012" name="Genome Biol.">
        <title>The genome of the polar eukaryotic microalga coccomyxa subellipsoidea reveals traits of cold adaptation.</title>
        <authorList>
            <person name="Blanc G."/>
            <person name="Agarkova I."/>
            <person name="Grimwood J."/>
            <person name="Kuo A."/>
            <person name="Brueggeman A."/>
            <person name="Dunigan D."/>
            <person name="Gurnon J."/>
            <person name="Ladunga I."/>
            <person name="Lindquist E."/>
            <person name="Lucas S."/>
            <person name="Pangilinan J."/>
            <person name="Proschold T."/>
            <person name="Salamov A."/>
            <person name="Schmutz J."/>
            <person name="Weeks D."/>
            <person name="Yamada T."/>
            <person name="Claverie J.M."/>
            <person name="Grigoriev I."/>
            <person name="Van Etten J."/>
            <person name="Lomsadze A."/>
            <person name="Borodovsky M."/>
        </authorList>
    </citation>
    <scope>NUCLEOTIDE SEQUENCE [LARGE SCALE GENOMIC DNA]</scope>
    <source>
        <strain evidence="2 3">C-169</strain>
    </source>
</reference>
<dbReference type="OrthoDB" id="2590500at2759"/>
<dbReference type="InterPro" id="IPR039693">
    <property type="entry name" value="Rtr1/RPAP2"/>
</dbReference>
<dbReference type="PANTHER" id="PTHR14732:SF0">
    <property type="entry name" value="RNA POLYMERASE II SUBUNIT B1 CTD PHOSPHATASE RPAP2-RELATED"/>
    <property type="match status" value="1"/>
</dbReference>
<dbReference type="GO" id="GO:0005634">
    <property type="term" value="C:nucleus"/>
    <property type="evidence" value="ECO:0007669"/>
    <property type="project" value="TreeGrafter"/>
</dbReference>
<dbReference type="GO" id="GO:0008420">
    <property type="term" value="F:RNA polymerase II CTD heptapeptide repeat phosphatase activity"/>
    <property type="evidence" value="ECO:0007669"/>
    <property type="project" value="InterPro"/>
</dbReference>
<name>I0ZAZ4_COCSC</name>
<feature type="compositionally biased region" description="Low complexity" evidence="1">
    <location>
        <begin position="273"/>
        <end position="287"/>
    </location>
</feature>
<dbReference type="GeneID" id="17045828"/>
<dbReference type="GO" id="GO:0043175">
    <property type="term" value="F:RNA polymerase core enzyme binding"/>
    <property type="evidence" value="ECO:0007669"/>
    <property type="project" value="InterPro"/>
</dbReference>
<keyword evidence="3" id="KW-1185">Reference proteome</keyword>
<evidence type="ECO:0000313" key="3">
    <source>
        <dbReference type="Proteomes" id="UP000007264"/>
    </source>
</evidence>
<dbReference type="Proteomes" id="UP000007264">
    <property type="component" value="Unassembled WGS sequence"/>
</dbReference>
<feature type="region of interest" description="Disordered" evidence="1">
    <location>
        <begin position="19"/>
        <end position="40"/>
    </location>
</feature>
<dbReference type="EMBL" id="AGSI01000001">
    <property type="protein sequence ID" value="EIE27813.1"/>
    <property type="molecule type" value="Genomic_DNA"/>
</dbReference>
<evidence type="ECO:0000256" key="1">
    <source>
        <dbReference type="SAM" id="MobiDB-lite"/>
    </source>
</evidence>
<comment type="caution">
    <text evidence="2">The sequence shown here is derived from an EMBL/GenBank/DDBJ whole genome shotgun (WGS) entry which is preliminary data.</text>
</comment>
<evidence type="ECO:0000313" key="2">
    <source>
        <dbReference type="EMBL" id="EIE27813.1"/>
    </source>
</evidence>
<sequence>MTQPLTQVAEERALGKMCGHGACDRPLDAPKPKGTFKLDSKRQRVSACELAAHRLAARLGPPEAALERFGVTQATLSGTGILRATASDPDQAESMYAAGSDDNPIMLSQVRERDPAELAAQADRDAELALQTLAALHAGANPSAVEGYVPRGKSVPSHHIPTVIPPTPAAAAAASSAAPSMPVISEEPLEHAGTNGRTAAASAPANGRSMAAQQSDAASEPAEKSASAAAGTASAADGGCSSRDIQAGSGSDRSGSIGASESGGTVPERETAVDSAAAESESADVSALDSLPEDAAAASLPQQPVLVFEVEDADGPLEGAAQENIAARFGRLKVADAGSAQQALAAEPTGVEADLNLWRQHLGIAAAEGSIAGGSAMLHPPTAPVGASITAAAEPDSKANVEDGVDTNDPEAEGDFLSQFGRLFTTLDGWVTDATLRFVRCPPGRSPGQPEDTPPPEFAQGRAVLEGVLAREVPGVLGALHVPSLRSAVEVALRQLVATFYLRSAVPSLKEREWRLLMLALLRALSIERLPALQARHPEQFDGRAGVRTLNDMLADAGSTIEEFDALLEVMLPAP</sequence>
<dbReference type="AlphaFoldDB" id="I0ZAZ4"/>
<protein>
    <submittedName>
        <fullName evidence="2">Uncharacterized protein</fullName>
    </submittedName>
</protein>
<dbReference type="STRING" id="574566.I0ZAZ4"/>
<feature type="compositionally biased region" description="Polar residues" evidence="1">
    <location>
        <begin position="248"/>
        <end position="263"/>
    </location>
</feature>
<accession>I0ZAZ4</accession>
<dbReference type="GO" id="GO:0005737">
    <property type="term" value="C:cytoplasm"/>
    <property type="evidence" value="ECO:0007669"/>
    <property type="project" value="TreeGrafter"/>
</dbReference>
<feature type="compositionally biased region" description="Basic and acidic residues" evidence="1">
    <location>
        <begin position="22"/>
        <end position="40"/>
    </location>
</feature>
<dbReference type="eggNOG" id="KOG4780">
    <property type="taxonomic scope" value="Eukaryota"/>
</dbReference>
<organism evidence="2 3">
    <name type="scientific">Coccomyxa subellipsoidea (strain C-169)</name>
    <name type="common">Green microalga</name>
    <dbReference type="NCBI Taxonomy" id="574566"/>
    <lineage>
        <taxon>Eukaryota</taxon>
        <taxon>Viridiplantae</taxon>
        <taxon>Chlorophyta</taxon>
        <taxon>core chlorophytes</taxon>
        <taxon>Trebouxiophyceae</taxon>
        <taxon>Trebouxiophyceae incertae sedis</taxon>
        <taxon>Coccomyxaceae</taxon>
        <taxon>Coccomyxa</taxon>
        <taxon>Coccomyxa subellipsoidea</taxon>
    </lineage>
</organism>
<proteinExistence type="predicted"/>
<dbReference type="RefSeq" id="XP_005652357.1">
    <property type="nucleotide sequence ID" value="XM_005652300.1"/>
</dbReference>
<dbReference type="KEGG" id="csl:COCSUDRAFT_55793"/>
<feature type="region of interest" description="Disordered" evidence="1">
    <location>
        <begin position="188"/>
        <end position="287"/>
    </location>
</feature>
<feature type="compositionally biased region" description="Low complexity" evidence="1">
    <location>
        <begin position="215"/>
        <end position="242"/>
    </location>
</feature>